<evidence type="ECO:0000313" key="1">
    <source>
        <dbReference type="EMBL" id="KYK61688.1"/>
    </source>
</evidence>
<keyword evidence="2" id="KW-1185">Reference proteome</keyword>
<dbReference type="Pfam" id="PF11927">
    <property type="entry name" value="HODM_asu-like"/>
    <property type="match status" value="1"/>
</dbReference>
<dbReference type="InParanoid" id="A0A151GX60"/>
<proteinExistence type="predicted"/>
<dbReference type="GeneID" id="63715474"/>
<dbReference type="Proteomes" id="UP000076580">
    <property type="component" value="Chromosome 01"/>
</dbReference>
<organism evidence="1 2">
    <name type="scientific">Drechmeria coniospora</name>
    <name type="common">Nematophagous fungus</name>
    <name type="synonym">Meria coniospora</name>
    <dbReference type="NCBI Taxonomy" id="98403"/>
    <lineage>
        <taxon>Eukaryota</taxon>
        <taxon>Fungi</taxon>
        <taxon>Dikarya</taxon>
        <taxon>Ascomycota</taxon>
        <taxon>Pezizomycotina</taxon>
        <taxon>Sordariomycetes</taxon>
        <taxon>Hypocreomycetidae</taxon>
        <taxon>Hypocreales</taxon>
        <taxon>Ophiocordycipitaceae</taxon>
        <taxon>Drechmeria</taxon>
    </lineage>
</organism>
<protein>
    <recommendedName>
        <fullName evidence="3">HRQ family protein 2</fullName>
    </recommendedName>
</protein>
<sequence>MTLLCRLGLGSVEIVALVVLLLSLAVLHAKVGLLPVSPRPGRHQQGAQPAKAPAVGLVIEPLTEFDWKRTEPRRLRPFKNIYHVTMALQSDSPSNLITVDKDYLDRVHLRRSLIGQHGEKVHGCLPGGVEAVRELYIYLLRRFLPARYPTMFALSRDERQLSNLVTGKTFPVSPPEDPNDALRVLGETVEEDMFLLHNTPEGHKSFAFLCCFPAGFDPSTKLGKLLRDIHSPVPSYDKIGASMERFFAKLEVGKPVKRANASAPLVPTVRSVLTGYRRDPAAMDAADIDIDHVFFRVELQTLTRLPQTRALLFSFKTYMYPLRQIKEEGLGPDLAAAVEGLKNGNAPAMWTYKGGHRWSRRVCEYLRA</sequence>
<comment type="caution">
    <text evidence="1">The sequence shown here is derived from an EMBL/GenBank/DDBJ whole genome shotgun (WGS) entry which is preliminary data.</text>
</comment>
<name>A0A151GX60_DRECN</name>
<reference evidence="1 2" key="1">
    <citation type="journal article" date="2016" name="Sci. Rep.">
        <title>Insights into Adaptations to a Near-Obligate Nematode Endoparasitic Lifestyle from the Finished Genome of Drechmeria coniospora.</title>
        <authorList>
            <person name="Zhang L."/>
            <person name="Zhou Z."/>
            <person name="Guo Q."/>
            <person name="Fokkens L."/>
            <person name="Miskei M."/>
            <person name="Pocsi I."/>
            <person name="Zhang W."/>
            <person name="Chen M."/>
            <person name="Wang L."/>
            <person name="Sun Y."/>
            <person name="Donzelli B.G."/>
            <person name="Gibson D.M."/>
            <person name="Nelson D.R."/>
            <person name="Luo J.G."/>
            <person name="Rep M."/>
            <person name="Liu H."/>
            <person name="Yang S."/>
            <person name="Wang J."/>
            <person name="Krasnoff S.B."/>
            <person name="Xu Y."/>
            <person name="Molnar I."/>
            <person name="Lin M."/>
        </authorList>
    </citation>
    <scope>NUCLEOTIDE SEQUENCE [LARGE SCALE GENOMIC DNA]</scope>
    <source>
        <strain evidence="1 2">ARSEF 6962</strain>
    </source>
</reference>
<evidence type="ECO:0008006" key="3">
    <source>
        <dbReference type="Google" id="ProtNLM"/>
    </source>
</evidence>
<gene>
    <name evidence="1" type="ORF">DCS_02831</name>
</gene>
<accession>A0A151GX60</accession>
<dbReference type="AlphaFoldDB" id="A0A151GX60"/>
<dbReference type="InterPro" id="IPR021848">
    <property type="entry name" value="HODM_asu-like"/>
</dbReference>
<dbReference type="EMBL" id="LAYC01000001">
    <property type="protein sequence ID" value="KYK61688.1"/>
    <property type="molecule type" value="Genomic_DNA"/>
</dbReference>
<dbReference type="RefSeq" id="XP_040661040.1">
    <property type="nucleotide sequence ID" value="XM_040800157.1"/>
</dbReference>
<evidence type="ECO:0000313" key="2">
    <source>
        <dbReference type="Proteomes" id="UP000076580"/>
    </source>
</evidence>
<dbReference type="STRING" id="98403.A0A151GX60"/>